<accession>A0A9D1TZR7</accession>
<keyword evidence="1" id="KW-0812">Transmembrane</keyword>
<dbReference type="PANTHER" id="PTHR41983:SF2">
    <property type="entry name" value="SHORT-CHAIN FATTY ACID TRANSPORTER-RELATED"/>
    <property type="match status" value="1"/>
</dbReference>
<reference evidence="2" key="2">
    <citation type="submission" date="2021-04" db="EMBL/GenBank/DDBJ databases">
        <authorList>
            <person name="Gilroy R."/>
        </authorList>
    </citation>
    <scope>NUCLEOTIDE SEQUENCE</scope>
    <source>
        <strain evidence="2">ChiHjej13B12-752</strain>
    </source>
</reference>
<dbReference type="PANTHER" id="PTHR41983">
    <property type="entry name" value="SHORT-CHAIN FATTY ACID TRANSPORTER-RELATED"/>
    <property type="match status" value="1"/>
</dbReference>
<feature type="transmembrane region" description="Helical" evidence="1">
    <location>
        <begin position="172"/>
        <end position="203"/>
    </location>
</feature>
<feature type="transmembrane region" description="Helical" evidence="1">
    <location>
        <begin position="337"/>
        <end position="354"/>
    </location>
</feature>
<dbReference type="EMBL" id="DXHR01000017">
    <property type="protein sequence ID" value="HIW12452.1"/>
    <property type="molecule type" value="Genomic_DNA"/>
</dbReference>
<feature type="transmembrane region" description="Helical" evidence="1">
    <location>
        <begin position="296"/>
        <end position="317"/>
    </location>
</feature>
<organism evidence="2 3">
    <name type="scientific">Candidatus Salinicoccus stercoripullorum</name>
    <dbReference type="NCBI Taxonomy" id="2838756"/>
    <lineage>
        <taxon>Bacteria</taxon>
        <taxon>Bacillati</taxon>
        <taxon>Bacillota</taxon>
        <taxon>Bacilli</taxon>
        <taxon>Bacillales</taxon>
        <taxon>Staphylococcaceae</taxon>
        <taxon>Salinicoccus</taxon>
    </lineage>
</organism>
<keyword evidence="1" id="KW-1133">Transmembrane helix</keyword>
<proteinExistence type="predicted"/>
<feature type="transmembrane region" description="Helical" evidence="1">
    <location>
        <begin position="135"/>
        <end position="152"/>
    </location>
</feature>
<sequence>MKTLTKLSTRLMEKYLPDPFIFVILLSLVVFVLSMITTGSSPLQMTSFFGEGFWGLMEFTVQMSMVLLTGHVMAKSTPFKSLLSRLASVPNTAGQAIVLVSVVAALACFINWGFGLVLGVLFAKEVARQRDDTDYRLLIASGYSGFLVWHGGFSGSIPLTVATEGHPFVEQIGIILITDTVFTFGNLLIVALLVVTIPILNFFMHPEKSERYIIDPELLVEPGPEPKPENMTPAERLENSRVLNYIIGAIGIVYVIYHFSVNGLDLNLNIVNFIFLFTGLILHGTPRNYIEAVFEAVRGVGPILIQFPFYAGLMGMMVESGLAAQITEIFVSASNEVTFPLFAFLSAGVVNFFVPSGGGQWAVQAPVMIGAAMELGIEQSKMAMAVAWGDAWTNMIQPFWALPALAIAGLRARDIMGFCVWALVVSGFIIGMVMLFIF</sequence>
<evidence type="ECO:0000313" key="3">
    <source>
        <dbReference type="Proteomes" id="UP000823989"/>
    </source>
</evidence>
<name>A0A9D1TZR7_9STAP</name>
<protein>
    <submittedName>
        <fullName evidence="2">Short-chain fatty acid transporter</fullName>
    </submittedName>
</protein>
<feature type="transmembrane region" description="Helical" evidence="1">
    <location>
        <begin position="20"/>
        <end position="41"/>
    </location>
</feature>
<dbReference type="Proteomes" id="UP000823989">
    <property type="component" value="Unassembled WGS sequence"/>
</dbReference>
<dbReference type="GO" id="GO:0005886">
    <property type="term" value="C:plasma membrane"/>
    <property type="evidence" value="ECO:0007669"/>
    <property type="project" value="TreeGrafter"/>
</dbReference>
<evidence type="ECO:0000313" key="2">
    <source>
        <dbReference type="EMBL" id="HIW12452.1"/>
    </source>
</evidence>
<feature type="transmembrane region" description="Helical" evidence="1">
    <location>
        <begin position="94"/>
        <end position="123"/>
    </location>
</feature>
<gene>
    <name evidence="2" type="ORF">H9891_04755</name>
</gene>
<keyword evidence="1" id="KW-0472">Membrane</keyword>
<comment type="caution">
    <text evidence="2">The sequence shown here is derived from an EMBL/GenBank/DDBJ whole genome shotgun (WGS) entry which is preliminary data.</text>
</comment>
<dbReference type="Pfam" id="PF02667">
    <property type="entry name" value="SCFA_trans"/>
    <property type="match status" value="1"/>
</dbReference>
<evidence type="ECO:0000256" key="1">
    <source>
        <dbReference type="SAM" id="Phobius"/>
    </source>
</evidence>
<dbReference type="InterPro" id="IPR006160">
    <property type="entry name" value="SCFA_transpt_AtoE"/>
</dbReference>
<feature type="transmembrane region" description="Helical" evidence="1">
    <location>
        <begin position="266"/>
        <end position="284"/>
    </location>
</feature>
<dbReference type="AlphaFoldDB" id="A0A9D1TZR7"/>
<feature type="transmembrane region" description="Helical" evidence="1">
    <location>
        <begin position="415"/>
        <end position="437"/>
    </location>
</feature>
<reference evidence="2" key="1">
    <citation type="journal article" date="2021" name="PeerJ">
        <title>Extensive microbial diversity within the chicken gut microbiome revealed by metagenomics and culture.</title>
        <authorList>
            <person name="Gilroy R."/>
            <person name="Ravi A."/>
            <person name="Getino M."/>
            <person name="Pursley I."/>
            <person name="Horton D.L."/>
            <person name="Alikhan N.F."/>
            <person name="Baker D."/>
            <person name="Gharbi K."/>
            <person name="Hall N."/>
            <person name="Watson M."/>
            <person name="Adriaenssens E.M."/>
            <person name="Foster-Nyarko E."/>
            <person name="Jarju S."/>
            <person name="Secka A."/>
            <person name="Antonio M."/>
            <person name="Oren A."/>
            <person name="Chaudhuri R.R."/>
            <person name="La Ragione R."/>
            <person name="Hildebrand F."/>
            <person name="Pallen M.J."/>
        </authorList>
    </citation>
    <scope>NUCLEOTIDE SEQUENCE</scope>
    <source>
        <strain evidence="2">ChiHjej13B12-752</strain>
    </source>
</reference>
<feature type="transmembrane region" description="Helical" evidence="1">
    <location>
        <begin position="242"/>
        <end position="260"/>
    </location>
</feature>